<name>A0A6D2KL88_9BRAS</name>
<dbReference type="EMBL" id="CACVBM020001551">
    <property type="protein sequence ID" value="CAA7053873.1"/>
    <property type="molecule type" value="Genomic_DNA"/>
</dbReference>
<dbReference type="Proteomes" id="UP000467841">
    <property type="component" value="Unassembled WGS sequence"/>
</dbReference>
<dbReference type="OrthoDB" id="1113224at2759"/>
<evidence type="ECO:0000313" key="1">
    <source>
        <dbReference type="EMBL" id="CAA7053873.1"/>
    </source>
</evidence>
<dbReference type="AlphaFoldDB" id="A0A6D2KL88"/>
<gene>
    <name evidence="1" type="ORF">MERR_LOCUS41109</name>
</gene>
<sequence length="244" mass="27593">MGIHRGTAEPSIWLWSRLEILDIFGSAHVFPIVAEVYLKGRCKDIEKIPDCIKALHGLTELHIYGCPKIVSLPELPVSLTRLIVDTCESLETLTPFSSDSPIEVLYFSNCFKLGHEARRVITKKPRDAWLPGRNVPAEEFDHRAIGNCLTIPFDTYECRICVVVSPKQRMVGYVDLLCRKTKNGLSTGEQRLQTLPKVQSEHLYIGHYSFSDKLDSGVVLEFRTSSKDVDVVECGIKIFDRTNQ</sequence>
<proteinExistence type="predicted"/>
<comment type="caution">
    <text evidence="1">The sequence shown here is derived from an EMBL/GenBank/DDBJ whole genome shotgun (WGS) entry which is preliminary data.</text>
</comment>
<keyword evidence="2" id="KW-1185">Reference proteome</keyword>
<dbReference type="InterPro" id="IPR032675">
    <property type="entry name" value="LRR_dom_sf"/>
</dbReference>
<dbReference type="Gene3D" id="3.80.10.10">
    <property type="entry name" value="Ribonuclease Inhibitor"/>
    <property type="match status" value="1"/>
</dbReference>
<accession>A0A6D2KL88</accession>
<evidence type="ECO:0000313" key="2">
    <source>
        <dbReference type="Proteomes" id="UP000467841"/>
    </source>
</evidence>
<organism evidence="1 2">
    <name type="scientific">Microthlaspi erraticum</name>
    <dbReference type="NCBI Taxonomy" id="1685480"/>
    <lineage>
        <taxon>Eukaryota</taxon>
        <taxon>Viridiplantae</taxon>
        <taxon>Streptophyta</taxon>
        <taxon>Embryophyta</taxon>
        <taxon>Tracheophyta</taxon>
        <taxon>Spermatophyta</taxon>
        <taxon>Magnoliopsida</taxon>
        <taxon>eudicotyledons</taxon>
        <taxon>Gunneridae</taxon>
        <taxon>Pentapetalae</taxon>
        <taxon>rosids</taxon>
        <taxon>malvids</taxon>
        <taxon>Brassicales</taxon>
        <taxon>Brassicaceae</taxon>
        <taxon>Coluteocarpeae</taxon>
        <taxon>Microthlaspi</taxon>
    </lineage>
</organism>
<reference evidence="1" key="1">
    <citation type="submission" date="2020-01" db="EMBL/GenBank/DDBJ databases">
        <authorList>
            <person name="Mishra B."/>
        </authorList>
    </citation>
    <scope>NUCLEOTIDE SEQUENCE [LARGE SCALE GENOMIC DNA]</scope>
</reference>
<dbReference type="SUPFAM" id="SSF52058">
    <property type="entry name" value="L domain-like"/>
    <property type="match status" value="1"/>
</dbReference>
<protein>
    <submittedName>
        <fullName evidence="1">Uncharacterized protein</fullName>
    </submittedName>
</protein>